<comment type="caution">
    <text evidence="2">The sequence shown here is derived from an EMBL/GenBank/DDBJ whole genome shotgun (WGS) entry which is preliminary data.</text>
</comment>
<keyword evidence="2" id="KW-0378">Hydrolase</keyword>
<dbReference type="Gene3D" id="3.10.310.70">
    <property type="match status" value="1"/>
</dbReference>
<dbReference type="InterPro" id="IPR033932">
    <property type="entry name" value="YtcJ-like"/>
</dbReference>
<dbReference type="Gene3D" id="3.20.20.140">
    <property type="entry name" value="Metal-dependent hydrolases"/>
    <property type="match status" value="1"/>
</dbReference>
<sequence>MKLTADQIFSGGPIVTMDTSQPAAEAVAIRAGKIMAVGPLVEIDKLKTAQTEMVDLAGHTLVPGFIDGHSHFSMATTSANWANLSGAPVGNASDIAGVIAELQAQAELNGIAPGDWLVGFGYDADTLSDGRHMTRDDLDAAFPDNPVIAVHVSFHGAVLNSQAFAAIGYDDTTPTPEGGVIVRREGSNEPLGLVMETAWFPAARALPQPQGDVRFENIKLAQALYARNGVTTAQDGATSMENFSLFKEASQRGDLYIDLVALGNAEELTAFTAEKASYADYDGRLKLGGIKILTDGSPQGKTAFFTEPYLTGGPGGEEGWRGEPTAPPETIEQLLGDVYGAGMRAFVHANADAAVDMVLNAHKKHADKAGDDSRTVIIHSQFIRHDQLEDYARYGMVPSFFSNHAFFWGDVHVKNLGLERAHFLSPMKSASDLGIHFTNHNDYIVTPMDQLLTVWSAVNRVSRSGEVIGPQERITAEQALRAITLDGAWQNHEEDSKGSITPGKLADLVVLDANPLTVDPMAIRDIEVLATYKEGLKIYPR</sequence>
<name>A0A2N5WYD8_9GAMM</name>
<gene>
    <name evidence="2" type="ORF">C0039_18050</name>
</gene>
<accession>A0A2N5WYD8</accession>
<dbReference type="Proteomes" id="UP000235005">
    <property type="component" value="Unassembled WGS sequence"/>
</dbReference>
<dbReference type="GO" id="GO:0016810">
    <property type="term" value="F:hydrolase activity, acting on carbon-nitrogen (but not peptide) bonds"/>
    <property type="evidence" value="ECO:0007669"/>
    <property type="project" value="InterPro"/>
</dbReference>
<dbReference type="InterPro" id="IPR011059">
    <property type="entry name" value="Metal-dep_hydrolase_composite"/>
</dbReference>
<dbReference type="PANTHER" id="PTHR22642:SF2">
    <property type="entry name" value="PROTEIN LONG AFTER FAR-RED 3"/>
    <property type="match status" value="1"/>
</dbReference>
<dbReference type="SUPFAM" id="SSF51556">
    <property type="entry name" value="Metallo-dependent hydrolases"/>
    <property type="match status" value="1"/>
</dbReference>
<dbReference type="AlphaFoldDB" id="A0A2N5WYD8"/>
<organism evidence="2 3">
    <name type="scientific">Pseudohalioglobus lutimaris</name>
    <dbReference type="NCBI Taxonomy" id="1737061"/>
    <lineage>
        <taxon>Bacteria</taxon>
        <taxon>Pseudomonadati</taxon>
        <taxon>Pseudomonadota</taxon>
        <taxon>Gammaproteobacteria</taxon>
        <taxon>Cellvibrionales</taxon>
        <taxon>Halieaceae</taxon>
        <taxon>Pseudohalioglobus</taxon>
    </lineage>
</organism>
<dbReference type="Pfam" id="PF07969">
    <property type="entry name" value="Amidohydro_3"/>
    <property type="match status" value="1"/>
</dbReference>
<evidence type="ECO:0000313" key="3">
    <source>
        <dbReference type="Proteomes" id="UP000235005"/>
    </source>
</evidence>
<dbReference type="InterPro" id="IPR013108">
    <property type="entry name" value="Amidohydro_3"/>
</dbReference>
<dbReference type="EMBL" id="PKUS01000033">
    <property type="protein sequence ID" value="PLW67252.1"/>
    <property type="molecule type" value="Genomic_DNA"/>
</dbReference>
<dbReference type="CDD" id="cd01300">
    <property type="entry name" value="YtcJ_like"/>
    <property type="match status" value="1"/>
</dbReference>
<dbReference type="Gene3D" id="2.30.40.10">
    <property type="entry name" value="Urease, subunit C, domain 1"/>
    <property type="match status" value="1"/>
</dbReference>
<keyword evidence="3" id="KW-1185">Reference proteome</keyword>
<protein>
    <submittedName>
        <fullName evidence="2">Amidohydrolase</fullName>
    </submittedName>
</protein>
<reference evidence="2 3" key="1">
    <citation type="submission" date="2018-01" db="EMBL/GenBank/DDBJ databases">
        <title>The draft genome sequence of Halioglobus lutimaris HF004.</title>
        <authorList>
            <person name="Du Z.-J."/>
            <person name="Shi M.-J."/>
        </authorList>
    </citation>
    <scope>NUCLEOTIDE SEQUENCE [LARGE SCALE GENOMIC DNA]</scope>
    <source>
        <strain evidence="2 3">HF004</strain>
    </source>
</reference>
<feature type="domain" description="Amidohydrolase 3" evidence="1">
    <location>
        <begin position="52"/>
        <end position="535"/>
    </location>
</feature>
<dbReference type="InterPro" id="IPR032466">
    <property type="entry name" value="Metal_Hydrolase"/>
</dbReference>
<evidence type="ECO:0000313" key="2">
    <source>
        <dbReference type="EMBL" id="PLW67252.1"/>
    </source>
</evidence>
<dbReference type="SUPFAM" id="SSF51338">
    <property type="entry name" value="Composite domain of metallo-dependent hydrolases"/>
    <property type="match status" value="1"/>
</dbReference>
<dbReference type="OrthoDB" id="5734927at2"/>
<evidence type="ECO:0000259" key="1">
    <source>
        <dbReference type="Pfam" id="PF07969"/>
    </source>
</evidence>
<dbReference type="PANTHER" id="PTHR22642">
    <property type="entry name" value="IMIDAZOLONEPROPIONASE"/>
    <property type="match status" value="1"/>
</dbReference>
<proteinExistence type="predicted"/>